<dbReference type="GO" id="GO:0005634">
    <property type="term" value="C:nucleus"/>
    <property type="evidence" value="ECO:0007669"/>
    <property type="project" value="TreeGrafter"/>
</dbReference>
<dbReference type="AlphaFoldDB" id="A0AAV7IGW0"/>
<dbReference type="Proteomes" id="UP000826195">
    <property type="component" value="Unassembled WGS sequence"/>
</dbReference>
<evidence type="ECO:0000313" key="2">
    <source>
        <dbReference type="EMBL" id="KAH0550432.1"/>
    </source>
</evidence>
<gene>
    <name evidence="2" type="ORF">KQX54_019325</name>
</gene>
<reference evidence="2 3" key="1">
    <citation type="journal article" date="2021" name="J. Hered.">
        <title>A chromosome-level genome assembly of the parasitoid wasp, Cotesia glomerata (Hymenoptera: Braconidae).</title>
        <authorList>
            <person name="Pinto B.J."/>
            <person name="Weis J.J."/>
            <person name="Gamble T."/>
            <person name="Ode P.J."/>
            <person name="Paul R."/>
            <person name="Zaspel J.M."/>
        </authorList>
    </citation>
    <scope>NUCLEOTIDE SEQUENCE [LARGE SCALE GENOMIC DNA]</scope>
    <source>
        <strain evidence="2">CgM1</strain>
    </source>
</reference>
<dbReference type="GO" id="GO:0005737">
    <property type="term" value="C:cytoplasm"/>
    <property type="evidence" value="ECO:0007669"/>
    <property type="project" value="TreeGrafter"/>
</dbReference>
<evidence type="ECO:0000256" key="1">
    <source>
        <dbReference type="ARBA" id="ARBA00010105"/>
    </source>
</evidence>
<dbReference type="PANTHER" id="PTHR11215:SF1">
    <property type="entry name" value="MYG1 EXONUCLEASE"/>
    <property type="match status" value="1"/>
</dbReference>
<sequence>MFNAVRQLINPLRKSVYFSKLKVLNHPKNLNKVLNYFSTMTSEITIGTHDGCFHCDEALACFMLKQLPEYKNATVIRSRNKKILDPCDIVIDVGGEYDPSKHRYDHHMRDFKETASSVLKRDDCPWDIKLSSAGLVYCHFGHRILKEMLPEVIEDADIHIIFKRVYDSLIKEVDAIDNGVPMFDAEPKYRIVTNLSARVSRLNPEWNSQGLDSDCQFAKAVELCGEEFRYFVESSARIWLPAREYVRQALEKRFEVDPSGEIFELQKSVLWKDHFFELEKSMNISPPIKYVIFKDNSWRIQCIPVSLGSFITRLALPEEWAGLRDEELTRVSGIDGCVFVHTVRFIGGNETREGALAMAQKSLKLNQLKNFQ</sequence>
<accession>A0AAV7IGW0</accession>
<comment type="similarity">
    <text evidence="1">Belongs to the MYG1 family.</text>
</comment>
<dbReference type="EMBL" id="JAHXZJ010001864">
    <property type="protein sequence ID" value="KAH0550432.1"/>
    <property type="molecule type" value="Genomic_DNA"/>
</dbReference>
<comment type="caution">
    <text evidence="2">The sequence shown here is derived from an EMBL/GenBank/DDBJ whole genome shotgun (WGS) entry which is preliminary data.</text>
</comment>
<dbReference type="Pfam" id="PF03690">
    <property type="entry name" value="MYG1_exonuc"/>
    <property type="match status" value="1"/>
</dbReference>
<keyword evidence="3" id="KW-1185">Reference proteome</keyword>
<protein>
    <submittedName>
        <fullName evidence="2">Uncharacterized protein</fullName>
    </submittedName>
</protein>
<dbReference type="InterPro" id="IPR003226">
    <property type="entry name" value="MYG1_exonuclease"/>
</dbReference>
<organism evidence="2 3">
    <name type="scientific">Cotesia glomerata</name>
    <name type="common">Lepidopteran parasitic wasp</name>
    <name type="synonym">Apanteles glomeratus</name>
    <dbReference type="NCBI Taxonomy" id="32391"/>
    <lineage>
        <taxon>Eukaryota</taxon>
        <taxon>Metazoa</taxon>
        <taxon>Ecdysozoa</taxon>
        <taxon>Arthropoda</taxon>
        <taxon>Hexapoda</taxon>
        <taxon>Insecta</taxon>
        <taxon>Pterygota</taxon>
        <taxon>Neoptera</taxon>
        <taxon>Endopterygota</taxon>
        <taxon>Hymenoptera</taxon>
        <taxon>Apocrita</taxon>
        <taxon>Ichneumonoidea</taxon>
        <taxon>Braconidae</taxon>
        <taxon>Microgastrinae</taxon>
        <taxon>Cotesia</taxon>
    </lineage>
</organism>
<proteinExistence type="inferred from homology"/>
<name>A0AAV7IGW0_COTGL</name>
<dbReference type="PANTHER" id="PTHR11215">
    <property type="entry name" value="METAL DEPENDENT HYDROLASE - RELATED"/>
    <property type="match status" value="1"/>
</dbReference>
<evidence type="ECO:0000313" key="3">
    <source>
        <dbReference type="Proteomes" id="UP000826195"/>
    </source>
</evidence>